<accession>A0AAD5QE89</accession>
<feature type="compositionally biased region" description="Polar residues" evidence="1">
    <location>
        <begin position="42"/>
        <end position="53"/>
    </location>
</feature>
<dbReference type="EMBL" id="JAHQIW010000561">
    <property type="protein sequence ID" value="KAJ1348778.1"/>
    <property type="molecule type" value="Genomic_DNA"/>
</dbReference>
<keyword evidence="3" id="KW-1185">Reference proteome</keyword>
<sequence>MEERDCEEIRFLSELVISSFLNSTRDIPKETVKRSDFLRASDQQFSQQNSGYSQRDCEEIRFSPS</sequence>
<feature type="region of interest" description="Disordered" evidence="1">
    <location>
        <begin position="42"/>
        <end position="65"/>
    </location>
</feature>
<organism evidence="2 3">
    <name type="scientific">Parelaphostrongylus tenuis</name>
    <name type="common">Meningeal worm</name>
    <dbReference type="NCBI Taxonomy" id="148309"/>
    <lineage>
        <taxon>Eukaryota</taxon>
        <taxon>Metazoa</taxon>
        <taxon>Ecdysozoa</taxon>
        <taxon>Nematoda</taxon>
        <taxon>Chromadorea</taxon>
        <taxon>Rhabditida</taxon>
        <taxon>Rhabditina</taxon>
        <taxon>Rhabditomorpha</taxon>
        <taxon>Strongyloidea</taxon>
        <taxon>Metastrongylidae</taxon>
        <taxon>Parelaphostrongylus</taxon>
    </lineage>
</organism>
<reference evidence="2" key="1">
    <citation type="submission" date="2021-06" db="EMBL/GenBank/DDBJ databases">
        <title>Parelaphostrongylus tenuis whole genome reference sequence.</title>
        <authorList>
            <person name="Garwood T.J."/>
            <person name="Larsen P.A."/>
            <person name="Fountain-Jones N.M."/>
            <person name="Garbe J.R."/>
            <person name="Macchietto M.G."/>
            <person name="Kania S.A."/>
            <person name="Gerhold R.W."/>
            <person name="Richards J.E."/>
            <person name="Wolf T.M."/>
        </authorList>
    </citation>
    <scope>NUCLEOTIDE SEQUENCE</scope>
    <source>
        <strain evidence="2">MNPRO001-30</strain>
        <tissue evidence="2">Meninges</tissue>
    </source>
</reference>
<feature type="compositionally biased region" description="Basic and acidic residues" evidence="1">
    <location>
        <begin position="55"/>
        <end position="65"/>
    </location>
</feature>
<evidence type="ECO:0000256" key="1">
    <source>
        <dbReference type="SAM" id="MobiDB-lite"/>
    </source>
</evidence>
<evidence type="ECO:0000313" key="3">
    <source>
        <dbReference type="Proteomes" id="UP001196413"/>
    </source>
</evidence>
<dbReference type="AlphaFoldDB" id="A0AAD5QE89"/>
<dbReference type="Proteomes" id="UP001196413">
    <property type="component" value="Unassembled WGS sequence"/>
</dbReference>
<proteinExistence type="predicted"/>
<evidence type="ECO:0000313" key="2">
    <source>
        <dbReference type="EMBL" id="KAJ1348778.1"/>
    </source>
</evidence>
<protein>
    <submittedName>
        <fullName evidence="2">Uncharacterized protein</fullName>
    </submittedName>
</protein>
<comment type="caution">
    <text evidence="2">The sequence shown here is derived from an EMBL/GenBank/DDBJ whole genome shotgun (WGS) entry which is preliminary data.</text>
</comment>
<gene>
    <name evidence="2" type="ORF">KIN20_004170</name>
</gene>
<name>A0AAD5QE89_PARTN</name>